<dbReference type="NCBIfam" id="TIGR00287">
    <property type="entry name" value="cas1"/>
    <property type="match status" value="1"/>
</dbReference>
<keyword evidence="4 9" id="KW-0378">Hydrolase</keyword>
<dbReference type="EC" id="3.1.-.-" evidence="9"/>
<feature type="binding site" evidence="9">
    <location>
        <position position="227"/>
    </location>
    <ligand>
        <name>Mn(2+)</name>
        <dbReference type="ChEBI" id="CHEBI:29035"/>
    </ligand>
</feature>
<dbReference type="Proteomes" id="UP000000346">
    <property type="component" value="Chromosome"/>
</dbReference>
<evidence type="ECO:0000256" key="5">
    <source>
        <dbReference type="ARBA" id="ARBA00022842"/>
    </source>
</evidence>
<comment type="cofactor">
    <cofactor evidence="9">
        <name>Mg(2+)</name>
        <dbReference type="ChEBI" id="CHEBI:18420"/>
    </cofactor>
    <cofactor evidence="9">
        <name>Mn(2+)</name>
        <dbReference type="ChEBI" id="CHEBI:29035"/>
    </cofactor>
</comment>
<keyword evidence="8 9" id="KW-0464">Manganese</keyword>
<comment type="function">
    <text evidence="9">CRISPR (clustered regularly interspaced short palindromic repeat), is an adaptive immune system that provides protection against mobile genetic elements (viruses, transposable elements and conjugative plasmids). CRISPR clusters contain spacers, sequences complementary to antecedent mobile elements, and target invading nucleic acids. CRISPR clusters are transcribed and processed into CRISPR RNA (crRNA). Acts as a dsDNA endonuclease. Involved in the integration of spacer DNA into the CRISPR cassette.</text>
</comment>
<dbReference type="RefSeq" id="WP_013265927.1">
    <property type="nucleotide sequence ID" value="NC_014374.1"/>
</dbReference>
<dbReference type="Gene3D" id="1.20.120.920">
    <property type="entry name" value="CRISPR-associated endonuclease Cas1, C-terminal domain"/>
    <property type="match status" value="1"/>
</dbReference>
<evidence type="ECO:0000256" key="4">
    <source>
        <dbReference type="ARBA" id="ARBA00022801"/>
    </source>
</evidence>
<dbReference type="GO" id="GO:0003677">
    <property type="term" value="F:DNA binding"/>
    <property type="evidence" value="ECO:0007669"/>
    <property type="project" value="UniProtKB-KW"/>
</dbReference>
<dbReference type="GO" id="GO:0004519">
    <property type="term" value="F:endonuclease activity"/>
    <property type="evidence" value="ECO:0007669"/>
    <property type="project" value="UniProtKB-UniRule"/>
</dbReference>
<dbReference type="InterPro" id="IPR042211">
    <property type="entry name" value="CRISPR-assoc_Cas1_N"/>
</dbReference>
<dbReference type="CDD" id="cd09634">
    <property type="entry name" value="Cas1_I-II-III"/>
    <property type="match status" value="1"/>
</dbReference>
<dbReference type="GO" id="GO:0051607">
    <property type="term" value="P:defense response to virus"/>
    <property type="evidence" value="ECO:0007669"/>
    <property type="project" value="UniProtKB-UniRule"/>
</dbReference>
<gene>
    <name evidence="9" type="primary">cas1</name>
    <name evidence="10" type="ordered locus">ASAC_0006</name>
</gene>
<dbReference type="GO" id="GO:0046872">
    <property type="term" value="F:metal ion binding"/>
    <property type="evidence" value="ECO:0007669"/>
    <property type="project" value="UniProtKB-UniRule"/>
</dbReference>
<feature type="binding site" evidence="9">
    <location>
        <position position="163"/>
    </location>
    <ligand>
        <name>Mn(2+)</name>
        <dbReference type="ChEBI" id="CHEBI:29035"/>
    </ligand>
</feature>
<dbReference type="PANTHER" id="PTHR34353:SF2">
    <property type="entry name" value="CRISPR-ASSOCIATED ENDONUCLEASE CAS1 1"/>
    <property type="match status" value="1"/>
</dbReference>
<accession>D9PZC7</accession>
<evidence type="ECO:0000256" key="6">
    <source>
        <dbReference type="ARBA" id="ARBA00023118"/>
    </source>
</evidence>
<evidence type="ECO:0000313" key="10">
    <source>
        <dbReference type="EMBL" id="ADL18415.1"/>
    </source>
</evidence>
<keyword evidence="2 9" id="KW-0479">Metal-binding</keyword>
<evidence type="ECO:0000256" key="2">
    <source>
        <dbReference type="ARBA" id="ARBA00022723"/>
    </source>
</evidence>
<dbReference type="eggNOG" id="arCOG01452">
    <property type="taxonomic scope" value="Archaea"/>
</dbReference>
<proteinExistence type="inferred from homology"/>
<evidence type="ECO:0000256" key="9">
    <source>
        <dbReference type="HAMAP-Rule" id="MF_01470"/>
    </source>
</evidence>
<name>D9PZC7_ACIS3</name>
<comment type="similarity">
    <text evidence="9">Belongs to the CRISPR-associated endonuclease Cas1 family.</text>
</comment>
<keyword evidence="11" id="KW-1185">Reference proteome</keyword>
<dbReference type="Gene3D" id="3.100.10.20">
    <property type="entry name" value="CRISPR-associated endonuclease Cas1, N-terminal domain"/>
    <property type="match status" value="1"/>
</dbReference>
<reference evidence="10 11" key="1">
    <citation type="journal article" date="2010" name="Appl. Environ. Microbiol.">
        <title>The genome sequence of the crenarchaeon Acidilobus saccharovorans supports a new order, Acidilobales, and suggests an important ecological role in terrestrial acidic hot springs.</title>
        <authorList>
            <person name="Mardanov A.V."/>
            <person name="Svetlitchnyi V.A."/>
            <person name="Beletsky A.V."/>
            <person name="Prokofeva M.I."/>
            <person name="Bonch-Osmolovskaya E.A."/>
            <person name="Ravin N.V."/>
            <person name="Skryabin K.G."/>
        </authorList>
    </citation>
    <scope>NUCLEOTIDE SEQUENCE [LARGE SCALE GENOMIC DNA]</scope>
    <source>
        <strain evidence="11">DSM 16705 / JCM 18335 / VKM B-2471 / 345-15</strain>
    </source>
</reference>
<dbReference type="EMBL" id="CP001742">
    <property type="protein sequence ID" value="ADL18415.1"/>
    <property type="molecule type" value="Genomic_DNA"/>
</dbReference>
<dbReference type="Pfam" id="PF01867">
    <property type="entry name" value="Cas_Cas1"/>
    <property type="match status" value="1"/>
</dbReference>
<keyword evidence="7 9" id="KW-0238">DNA-binding</keyword>
<evidence type="ECO:0000256" key="1">
    <source>
        <dbReference type="ARBA" id="ARBA00022722"/>
    </source>
</evidence>
<dbReference type="HAMAP" id="MF_01470">
    <property type="entry name" value="Cas1"/>
    <property type="match status" value="1"/>
</dbReference>
<organism evidence="10 11">
    <name type="scientific">Acidilobus saccharovorans (strain DSM 16705 / JCM 18335 / VKM B-2471 / 345-15)</name>
    <dbReference type="NCBI Taxonomy" id="666510"/>
    <lineage>
        <taxon>Archaea</taxon>
        <taxon>Thermoproteota</taxon>
        <taxon>Thermoprotei</taxon>
        <taxon>Acidilobales</taxon>
        <taxon>Acidilobaceae</taxon>
        <taxon>Acidilobus</taxon>
    </lineage>
</organism>
<comment type="subunit">
    <text evidence="9">Homodimer, forms a heterotetramer with a Cas2 homodimer.</text>
</comment>
<dbReference type="AlphaFoldDB" id="D9PZC7"/>
<evidence type="ECO:0000256" key="3">
    <source>
        <dbReference type="ARBA" id="ARBA00022759"/>
    </source>
</evidence>
<dbReference type="GO" id="GO:0016787">
    <property type="term" value="F:hydrolase activity"/>
    <property type="evidence" value="ECO:0007669"/>
    <property type="project" value="UniProtKB-KW"/>
</dbReference>
<sequence>MRALLLTGYGLLLGASGSSLVVRSKDGRREEVPLSQVDLVVVASGGVSVTSRALRLMAAAGVEMVVLDRGGMPVSVTYMSHYSRTPETRRAQYMAASGELGGSMASSLVACKVLSQASTLRRLALRAGATVKSTVSRMRELAREVMELRGTPNDLRPRLLELEAAAAREYWGFVASLLPRDLGFDGRDQEGDDPVNACLNYMYAVLYSLGLRALLLAGLDPYAGFLHVDRSGRPVLVYDYVEQFRAPVVDEPLVALVTSGWRPRLEGGLLDVGSRRALLEALFNRLKDQALGAYRPMTYSEALREYAYRLASSLRSGQAYSCYAGGEPL</sequence>
<dbReference type="GO" id="GO:0043571">
    <property type="term" value="P:maintenance of CRISPR repeat elements"/>
    <property type="evidence" value="ECO:0007669"/>
    <property type="project" value="UniProtKB-UniRule"/>
</dbReference>
<feature type="binding site" evidence="9">
    <location>
        <position position="242"/>
    </location>
    <ligand>
        <name>Mn(2+)</name>
        <dbReference type="ChEBI" id="CHEBI:29035"/>
    </ligand>
</feature>
<evidence type="ECO:0000256" key="7">
    <source>
        <dbReference type="ARBA" id="ARBA00023125"/>
    </source>
</evidence>
<dbReference type="InterPro" id="IPR050646">
    <property type="entry name" value="Cas1"/>
</dbReference>
<dbReference type="InterPro" id="IPR042206">
    <property type="entry name" value="CRISPR-assoc_Cas1_C"/>
</dbReference>
<keyword evidence="5 9" id="KW-0460">Magnesium</keyword>
<dbReference type="KEGG" id="asc:ASAC_0006"/>
<dbReference type="STRING" id="666510.ASAC_0006"/>
<dbReference type="OrthoDB" id="2216at2157"/>
<keyword evidence="1 9" id="KW-0540">Nuclease</keyword>
<dbReference type="InterPro" id="IPR002729">
    <property type="entry name" value="CRISPR-assoc_Cas1"/>
</dbReference>
<dbReference type="HOGENOM" id="CLU_052779_0_0_2"/>
<protein>
    <recommendedName>
        <fullName evidence="9">CRISPR-associated endonuclease Cas1</fullName>
        <ecNumber evidence="9">3.1.-.-</ecNumber>
    </recommendedName>
</protein>
<evidence type="ECO:0000256" key="8">
    <source>
        <dbReference type="ARBA" id="ARBA00023211"/>
    </source>
</evidence>
<keyword evidence="6 9" id="KW-0051">Antiviral defense</keyword>
<evidence type="ECO:0000313" key="11">
    <source>
        <dbReference type="Proteomes" id="UP000000346"/>
    </source>
</evidence>
<keyword evidence="3 9" id="KW-0255">Endonuclease</keyword>
<dbReference type="GeneID" id="9498217"/>
<dbReference type="PANTHER" id="PTHR34353">
    <property type="entry name" value="CRISPR-ASSOCIATED ENDONUCLEASE CAS1 1"/>
    <property type="match status" value="1"/>
</dbReference>
<dbReference type="InParanoid" id="D9PZC7"/>